<feature type="signal peptide" evidence="1">
    <location>
        <begin position="1"/>
        <end position="27"/>
    </location>
</feature>
<protein>
    <submittedName>
        <fullName evidence="2">S-layer family protein</fullName>
    </submittedName>
</protein>
<comment type="caution">
    <text evidence="2">The sequence shown here is derived from an EMBL/GenBank/DDBJ whole genome shotgun (WGS) entry which is preliminary data.</text>
</comment>
<organism evidence="2 3">
    <name type="scientific">Lentilactobacillus otakiensis DSM 19908 = JCM 15040</name>
    <dbReference type="NCBI Taxonomy" id="1423780"/>
    <lineage>
        <taxon>Bacteria</taxon>
        <taxon>Bacillati</taxon>
        <taxon>Bacillota</taxon>
        <taxon>Bacilli</taxon>
        <taxon>Lactobacillales</taxon>
        <taxon>Lactobacillaceae</taxon>
        <taxon>Lentilactobacillus</taxon>
    </lineage>
</organism>
<dbReference type="OrthoDB" id="2329257at2"/>
<reference evidence="3" key="1">
    <citation type="journal article" date="2013" name="Genome Announc.">
        <title>Draft Genome Sequence of D-Branched-Chain Amino Acid Producer Lactobacillus otakiensis JCM 15040T, Isolated from a Traditional Japanese Pickle.</title>
        <authorList>
            <person name="Doi K."/>
            <person name="Mori K."/>
            <person name="Mutaguchi Y."/>
            <person name="Tashiro K."/>
            <person name="Fujino Y."/>
            <person name="Ohmori T."/>
            <person name="Kuhara S."/>
            <person name="Ohshima T."/>
        </authorList>
    </citation>
    <scope>NUCLEOTIDE SEQUENCE [LARGE SCALE GENOMIC DNA]</scope>
    <source>
        <strain evidence="3">JCM 15040</strain>
    </source>
</reference>
<keyword evidence="1" id="KW-0732">Signal</keyword>
<gene>
    <name evidence="2" type="ORF">LOT_0949</name>
</gene>
<dbReference type="AlphaFoldDB" id="S4NKG9"/>
<evidence type="ECO:0000313" key="2">
    <source>
        <dbReference type="EMBL" id="GAD16411.1"/>
    </source>
</evidence>
<dbReference type="GeneID" id="301047578"/>
<dbReference type="STRING" id="1423780.FD05_GL000292"/>
<dbReference type="PATRIC" id="fig|1423780.4.peg.293"/>
<name>S4NKG9_9LACO</name>
<evidence type="ECO:0000256" key="1">
    <source>
        <dbReference type="SAM" id="SignalP"/>
    </source>
</evidence>
<keyword evidence="3" id="KW-1185">Reference proteome</keyword>
<proteinExistence type="predicted"/>
<feature type="chain" id="PRO_5038849611" evidence="1">
    <location>
        <begin position="28"/>
        <end position="623"/>
    </location>
</feature>
<dbReference type="Proteomes" id="UP000016361">
    <property type="component" value="Unassembled WGS sequence"/>
</dbReference>
<evidence type="ECO:0000313" key="3">
    <source>
        <dbReference type="Proteomes" id="UP000016361"/>
    </source>
</evidence>
<dbReference type="EMBL" id="BASH01000002">
    <property type="protein sequence ID" value="GAD16411.1"/>
    <property type="molecule type" value="Genomic_DNA"/>
</dbReference>
<dbReference type="RefSeq" id="WP_020280864.1">
    <property type="nucleotide sequence ID" value="NZ_AZED01000011.1"/>
</dbReference>
<accession>S4NKG9</accession>
<sequence length="623" mass="66254">MTNNLRKTLFVSLAALGFVAAAGAVNAQTANAKTYARVTSNQKMTTDPTSRNVTFNGGNAIYTKAGTLRGARKVASTTTVRKLANSSNSRNNARAYRVATTNRGSVYYKVVTYDGAYRGWIYGGKSQASFGGGVSQYDTFKTGTLTSDMQNSTYNIASPGTANDNKTVTYKQPAWTQYKVGRAITDSTPYANTALKIDQVGTRTREGDQWVHVYDPSNVNSPVTGWILYSGLKQVAAPVADNAIQINLVDPSNNTKVVKTITITRNGAQKGTNFGTNSNGTWSISNSDRASILNQIQGALSGTTYGLDNLSTAQMAQIGQATFGSSINLPVNTVTNIADNALRINFVKSDGTSLKTMDWAKSGAVKGNAAGSSVSGSSLWTLASGDLTDVQNQITTALNGTGYQLQASGNTLTANQQDVIARGTFGTQVYISVVPTNNETSTIVPNVTINGVSNVLKAFNSDATNNGYDTNAVLTNVPTTATDASTVTNLSANDILAISKNSDKLTKFQTWFKTQYGDSTKVAAVNALFANSALSQYIFDKAQDWDYGPGTNGTSFPATAIANQITGNAAMKSMKSPIYPKFDTNGNISWHQGNYVFNFANSGNYGSNVNVYYNYTDTPLTTN</sequence>
<dbReference type="eggNOG" id="ENOG50309NW">
    <property type="taxonomic scope" value="Bacteria"/>
</dbReference>